<feature type="domain" description="YlxR" evidence="2">
    <location>
        <begin position="47"/>
        <end position="119"/>
    </location>
</feature>
<accession>A0A4Z1E3S8</accession>
<evidence type="ECO:0000313" key="3">
    <source>
        <dbReference type="EMBL" id="TGO05920.1"/>
    </source>
</evidence>
<feature type="region of interest" description="Disordered" evidence="1">
    <location>
        <begin position="1"/>
        <end position="44"/>
    </location>
</feature>
<dbReference type="Gene3D" id="3.30.1230.10">
    <property type="entry name" value="YlxR-like"/>
    <property type="match status" value="1"/>
</dbReference>
<sequence length="129" mass="13682">MGRWATSAVRGRLMGGSTTRRPRPGREPAPTSETDATAASLGSGPVRTCVGCRTKALRSALVRVVAVPGTTQVVLDRRGDAPGRGAWLHEQHSCLDRALARHAVPRALRLQDADASQVEAALRAAIRPE</sequence>
<comment type="caution">
    <text evidence="3">The sequence shown here is derived from an EMBL/GenBank/DDBJ whole genome shotgun (WGS) entry which is preliminary data.</text>
</comment>
<reference evidence="3 4" key="1">
    <citation type="submission" date="2018-11" db="EMBL/GenBank/DDBJ databases">
        <title>Complete genome sequencing of the Actinobacteria Serinibacter sp. K3-2.</title>
        <authorList>
            <person name="Rakitin A.L."/>
            <person name="Beletsky A.V."/>
            <person name="Mardanov A.V."/>
            <person name="Ravin N.V."/>
            <person name="Gromova A.S."/>
            <person name="Filippova S.N."/>
            <person name="Gal'Chenko V.F."/>
        </authorList>
    </citation>
    <scope>NUCLEOTIDE SEQUENCE [LARGE SCALE GENOMIC DNA]</scope>
    <source>
        <strain evidence="3 4">K3-2</strain>
    </source>
</reference>
<dbReference type="InterPro" id="IPR037465">
    <property type="entry name" value="YlxR"/>
</dbReference>
<dbReference type="InterPro" id="IPR035931">
    <property type="entry name" value="YlxR-like_sf"/>
</dbReference>
<gene>
    <name evidence="3" type="ORF">SERN_0112</name>
</gene>
<dbReference type="InterPro" id="IPR007393">
    <property type="entry name" value="YlxR_dom"/>
</dbReference>
<evidence type="ECO:0000256" key="1">
    <source>
        <dbReference type="SAM" id="MobiDB-lite"/>
    </source>
</evidence>
<evidence type="ECO:0000313" key="4">
    <source>
        <dbReference type="Proteomes" id="UP000297318"/>
    </source>
</evidence>
<dbReference type="PANTHER" id="PTHR34215:SF1">
    <property type="entry name" value="YLXR DOMAIN-CONTAINING PROTEIN"/>
    <property type="match status" value="1"/>
</dbReference>
<dbReference type="PANTHER" id="PTHR34215">
    <property type="entry name" value="BLL0784 PROTEIN"/>
    <property type="match status" value="1"/>
</dbReference>
<dbReference type="EMBL" id="RHPJ01000001">
    <property type="protein sequence ID" value="TGO05920.1"/>
    <property type="molecule type" value="Genomic_DNA"/>
</dbReference>
<dbReference type="Pfam" id="PF04296">
    <property type="entry name" value="YlxR"/>
    <property type="match status" value="1"/>
</dbReference>
<proteinExistence type="predicted"/>
<name>A0A4Z1E3S8_9MICO</name>
<dbReference type="AlphaFoldDB" id="A0A4Z1E3S8"/>
<keyword evidence="4" id="KW-1185">Reference proteome</keyword>
<dbReference type="Proteomes" id="UP000297318">
    <property type="component" value="Unassembled WGS sequence"/>
</dbReference>
<evidence type="ECO:0000259" key="2">
    <source>
        <dbReference type="Pfam" id="PF04296"/>
    </source>
</evidence>
<protein>
    <submittedName>
        <fullName evidence="3">Putative nucleic-acid-binding protein implicated in transcription termination</fullName>
    </submittedName>
</protein>
<organism evidence="3 4">
    <name type="scientific">Serinibacter arcticus</name>
    <dbReference type="NCBI Taxonomy" id="1655435"/>
    <lineage>
        <taxon>Bacteria</taxon>
        <taxon>Bacillati</taxon>
        <taxon>Actinomycetota</taxon>
        <taxon>Actinomycetes</taxon>
        <taxon>Micrococcales</taxon>
        <taxon>Beutenbergiaceae</taxon>
        <taxon>Serinibacter</taxon>
    </lineage>
</organism>
<dbReference type="SUPFAM" id="SSF64376">
    <property type="entry name" value="YlxR-like"/>
    <property type="match status" value="1"/>
</dbReference>